<dbReference type="PANTHER" id="PTHR33165:SF53">
    <property type="entry name" value="OS04G0486300 PROTEIN"/>
    <property type="match status" value="1"/>
</dbReference>
<feature type="compositionally biased region" description="Low complexity" evidence="1">
    <location>
        <begin position="220"/>
        <end position="233"/>
    </location>
</feature>
<dbReference type="Proteomes" id="UP000324897">
    <property type="component" value="Chromosome 4"/>
</dbReference>
<protein>
    <recommendedName>
        <fullName evidence="2">KIB1-4 beta-propeller domain-containing protein</fullName>
    </recommendedName>
</protein>
<feature type="compositionally biased region" description="Basic and acidic residues" evidence="1">
    <location>
        <begin position="26"/>
        <end position="39"/>
    </location>
</feature>
<dbReference type="Gramene" id="TVU41726">
    <property type="protein sequence ID" value="TVU41726"/>
    <property type="gene ID" value="EJB05_15271"/>
</dbReference>
<reference evidence="3 4" key="1">
    <citation type="journal article" date="2019" name="Sci. Rep.">
        <title>A high-quality genome of Eragrostis curvula grass provides insights into Poaceae evolution and supports new strategies to enhance forage quality.</title>
        <authorList>
            <person name="Carballo J."/>
            <person name="Santos B.A.C.M."/>
            <person name="Zappacosta D."/>
            <person name="Garbus I."/>
            <person name="Selva J.P."/>
            <person name="Gallo C.A."/>
            <person name="Diaz A."/>
            <person name="Albertini E."/>
            <person name="Caccamo M."/>
            <person name="Echenique V."/>
        </authorList>
    </citation>
    <scope>NUCLEOTIDE SEQUENCE [LARGE SCALE GENOMIC DNA]</scope>
    <source>
        <strain evidence="4">cv. Victoria</strain>
        <tissue evidence="3">Leaf</tissue>
    </source>
</reference>
<name>A0A5J9W1G2_9POAL</name>
<evidence type="ECO:0000256" key="1">
    <source>
        <dbReference type="SAM" id="MobiDB-lite"/>
    </source>
</evidence>
<feature type="region of interest" description="Disordered" evidence="1">
    <location>
        <begin position="115"/>
        <end position="235"/>
    </location>
</feature>
<dbReference type="OrthoDB" id="666383at2759"/>
<feature type="compositionally biased region" description="Basic residues" evidence="1">
    <location>
        <begin position="157"/>
        <end position="166"/>
    </location>
</feature>
<evidence type="ECO:0000313" key="3">
    <source>
        <dbReference type="EMBL" id="TVU41726.1"/>
    </source>
</evidence>
<feature type="non-terminal residue" evidence="3">
    <location>
        <position position="1"/>
    </location>
</feature>
<feature type="domain" description="KIB1-4 beta-propeller" evidence="2">
    <location>
        <begin position="314"/>
        <end position="563"/>
    </location>
</feature>
<feature type="compositionally biased region" description="Basic and acidic residues" evidence="1">
    <location>
        <begin position="115"/>
        <end position="125"/>
    </location>
</feature>
<evidence type="ECO:0000313" key="4">
    <source>
        <dbReference type="Proteomes" id="UP000324897"/>
    </source>
</evidence>
<organism evidence="3 4">
    <name type="scientific">Eragrostis curvula</name>
    <name type="common">weeping love grass</name>
    <dbReference type="NCBI Taxonomy" id="38414"/>
    <lineage>
        <taxon>Eukaryota</taxon>
        <taxon>Viridiplantae</taxon>
        <taxon>Streptophyta</taxon>
        <taxon>Embryophyta</taxon>
        <taxon>Tracheophyta</taxon>
        <taxon>Spermatophyta</taxon>
        <taxon>Magnoliopsida</taxon>
        <taxon>Liliopsida</taxon>
        <taxon>Poales</taxon>
        <taxon>Poaceae</taxon>
        <taxon>PACMAD clade</taxon>
        <taxon>Chloridoideae</taxon>
        <taxon>Eragrostideae</taxon>
        <taxon>Eragrostidinae</taxon>
        <taxon>Eragrostis</taxon>
    </lineage>
</organism>
<keyword evidence="4" id="KW-1185">Reference proteome</keyword>
<evidence type="ECO:0000259" key="2">
    <source>
        <dbReference type="Pfam" id="PF03478"/>
    </source>
</evidence>
<accession>A0A5J9W1G2</accession>
<sequence length="636" mass="69885">MQGKRSSRMLRDRLESTTSAIAMDEPELRGDAEEGERATPARRRRIEGEVARRPAVISGGRGAAASASAAAADHYAVFHLVLPQSFTEAACLTLTGTASPRRCLARARGSWCRGREEEARWERHVPTAGRRHPIDSPLSSLPKHKPTPRSPRPIRVAPRRNRHHAPASRETENQSARRIRGSGPRVPCPRRRLEMRSRRRPRPGAEDLPCEPSAAKRGRVAAAATSASSPWSSMPGDLVERIAERVLAGDPVDYVRLRASCRHWRASTADPRGRGVSDARFHPRQWMMLPEGHGLYPGHPRLRGRVRFFNRATGAFVGVHLPLFADHAALDCPDGLLLLQRDADTAVRLLNPFTGDIVELPPLSSLLRQARLGDDDSLRYYRRVCAAVSVAPMTGTVTVLLSLESCCRFAHACATDRSWTFATWSLKSVSRALGFNGSLYMVYNGGTRTILRIDPPPPPLNEDGDGSSSSPVLPQPQTIATLPANLMILPQLVDCDDEILVVGSTDISRSHLVVLRLADLLQQGRHVVPLKTIGDHCLFLGTRSLAVSSNGLPSIAGNAIVLCSSIPDRLQQYNLGDDTLSPACDGDIARTPPPSPHSIVHHLVTCCYRYFWNKGLIYCTGTEPKWKTKRKERFGA</sequence>
<feature type="region of interest" description="Disordered" evidence="1">
    <location>
        <begin position="453"/>
        <end position="474"/>
    </location>
</feature>
<feature type="region of interest" description="Disordered" evidence="1">
    <location>
        <begin position="1"/>
        <end position="47"/>
    </location>
</feature>
<dbReference type="InterPro" id="IPR005174">
    <property type="entry name" value="KIB1-4_b-propeller"/>
</dbReference>
<dbReference type="Pfam" id="PF03478">
    <property type="entry name" value="Beta-prop_KIB1-4"/>
    <property type="match status" value="1"/>
</dbReference>
<proteinExistence type="predicted"/>
<comment type="caution">
    <text evidence="3">The sequence shown here is derived from an EMBL/GenBank/DDBJ whole genome shotgun (WGS) entry which is preliminary data.</text>
</comment>
<dbReference type="AlphaFoldDB" id="A0A5J9W1G2"/>
<dbReference type="EMBL" id="RWGY01000007">
    <property type="protein sequence ID" value="TVU41726.1"/>
    <property type="molecule type" value="Genomic_DNA"/>
</dbReference>
<dbReference type="SUPFAM" id="SSF81383">
    <property type="entry name" value="F-box domain"/>
    <property type="match status" value="1"/>
</dbReference>
<dbReference type="PANTHER" id="PTHR33165">
    <property type="entry name" value="F-BOX DOMAIN CONTAINING PROTEIN-LIKE-RELATED"/>
    <property type="match status" value="1"/>
</dbReference>
<gene>
    <name evidence="3" type="ORF">EJB05_15271</name>
</gene>
<dbReference type="InterPro" id="IPR036047">
    <property type="entry name" value="F-box-like_dom_sf"/>
</dbReference>